<proteinExistence type="predicted"/>
<name>A0AAV9X5C8_9PEZI</name>
<evidence type="ECO:0000256" key="1">
    <source>
        <dbReference type="SAM" id="MobiDB-lite"/>
    </source>
</evidence>
<organism evidence="2 3">
    <name type="scientific">Orbilia ellipsospora</name>
    <dbReference type="NCBI Taxonomy" id="2528407"/>
    <lineage>
        <taxon>Eukaryota</taxon>
        <taxon>Fungi</taxon>
        <taxon>Dikarya</taxon>
        <taxon>Ascomycota</taxon>
        <taxon>Pezizomycotina</taxon>
        <taxon>Orbiliomycetes</taxon>
        <taxon>Orbiliales</taxon>
        <taxon>Orbiliaceae</taxon>
        <taxon>Orbilia</taxon>
    </lineage>
</organism>
<dbReference type="AlphaFoldDB" id="A0AAV9X5C8"/>
<accession>A0AAV9X5C8</accession>
<feature type="region of interest" description="Disordered" evidence="1">
    <location>
        <begin position="16"/>
        <end position="35"/>
    </location>
</feature>
<evidence type="ECO:0000313" key="3">
    <source>
        <dbReference type="Proteomes" id="UP001365542"/>
    </source>
</evidence>
<comment type="caution">
    <text evidence="2">The sequence shown here is derived from an EMBL/GenBank/DDBJ whole genome shotgun (WGS) entry which is preliminary data.</text>
</comment>
<sequence>MTHRRGGELPAIREHFNFSPRNEPPPVRETPSWHGPVRIRRPARTALWWVNRNAGDLPESSAQAASRTYAPNDNDGFLLRIFNQPDPIARTIASFLTVADINSLRCSCKSFREALTGGHADWSWILRSLIFGNEYEGATSAFNGLRRLANRLPFWDNRSIQTILEQFNIASCLVTVNLDYTAINSQGVYQLLIDYPRLVRISIRYCKEIKLQELQDALESFAGLSNFAKIRLKAIYIDYWHVAEIYNVINSMLVNQARFLDIRHVAEKIRYIARLIRSNVFLCHRNHGEDGVLYLDRTEFLEGEQTAENAVFYPCEIRDITCTMCQTTYEKRFCLKCWATQICSYCHKFHCPNCVPETYRGPQGEEITAASLAVLRTYKLCCSDISSSWFMTHYFHDDCWTLAVNKGQTCLNCDRFICPKIPTPDCPRCWKRQCIRGSGYTTKLCQHCGTDFMYDAPINKPSWMR</sequence>
<dbReference type="Proteomes" id="UP001365542">
    <property type="component" value="Unassembled WGS sequence"/>
</dbReference>
<protein>
    <recommendedName>
        <fullName evidence="4">F-box domain-containing protein</fullName>
    </recommendedName>
</protein>
<reference evidence="2 3" key="1">
    <citation type="submission" date="2019-10" db="EMBL/GenBank/DDBJ databases">
        <authorList>
            <person name="Palmer J.M."/>
        </authorList>
    </citation>
    <scope>NUCLEOTIDE SEQUENCE [LARGE SCALE GENOMIC DNA]</scope>
    <source>
        <strain evidence="2 3">TWF694</strain>
    </source>
</reference>
<evidence type="ECO:0008006" key="4">
    <source>
        <dbReference type="Google" id="ProtNLM"/>
    </source>
</evidence>
<evidence type="ECO:0000313" key="2">
    <source>
        <dbReference type="EMBL" id="KAK6537279.1"/>
    </source>
</evidence>
<gene>
    <name evidence="2" type="ORF">TWF694_011472</name>
</gene>
<keyword evidence="3" id="KW-1185">Reference proteome</keyword>
<dbReference type="EMBL" id="JAVHJO010000009">
    <property type="protein sequence ID" value="KAK6537279.1"/>
    <property type="molecule type" value="Genomic_DNA"/>
</dbReference>